<dbReference type="AlphaFoldDB" id="E2PYW3"/>
<accession>E2PYW3</accession>
<evidence type="ECO:0000256" key="1">
    <source>
        <dbReference type="SAM" id="MobiDB-lite"/>
    </source>
</evidence>
<sequence>MSLPQTPSGGTPRLRRGAVAACAVVLSTAALTACGAGNNAESLGIKPDNPSVTVDTISVQNANVITQPESGKAGPAAVSATIFNKGNEDQTVDSIALQGGGSAKLSPAQGAGPVVVPAQGKIVIGGQGNPSAVIEDGLALTKNIGGVQNVVFGLSKTGAVKLDAFVVPSASYYKDFGPSAAPSPAAAPASPANPADESGQPATGASAPASP</sequence>
<dbReference type="RefSeq" id="WP_003961279.1">
    <property type="nucleotide sequence ID" value="NZ_CM000913.1"/>
</dbReference>
<protein>
    <submittedName>
        <fullName evidence="3">Lipoprotein</fullName>
    </submittedName>
</protein>
<name>E2PYW3_STRCL</name>
<evidence type="ECO:0000313" key="3">
    <source>
        <dbReference type="EMBL" id="EFG08294.1"/>
    </source>
</evidence>
<reference evidence="3 4" key="1">
    <citation type="journal article" date="2010" name="Genome Biol. Evol.">
        <title>The sequence of a 1.8-mb bacterial linear plasmid reveals a rich evolutionary reservoir of secondary metabolic pathways.</title>
        <authorList>
            <person name="Medema M.H."/>
            <person name="Trefzer A."/>
            <person name="Kovalchuk A."/>
            <person name="van den Berg M."/>
            <person name="Mueller U."/>
            <person name="Heijne W."/>
            <person name="Wu L."/>
            <person name="Alam M.T."/>
            <person name="Ronning C.M."/>
            <person name="Nierman W.C."/>
            <person name="Bovenberg R.A.L."/>
            <person name="Breitling R."/>
            <person name="Takano E."/>
        </authorList>
    </citation>
    <scope>NUCLEOTIDE SEQUENCE [LARGE SCALE GENOMIC DNA]</scope>
    <source>
        <strain evidence="4">ATCC 27064 / DSM 738 / JCM 4710 / NBRC 13307 / NCIMB 12785 / NRRL 3585 / VKM Ac-602</strain>
    </source>
</reference>
<organism evidence="3 4">
    <name type="scientific">Streptomyces clavuligerus</name>
    <dbReference type="NCBI Taxonomy" id="1901"/>
    <lineage>
        <taxon>Bacteria</taxon>
        <taxon>Bacillati</taxon>
        <taxon>Actinomycetota</taxon>
        <taxon>Actinomycetes</taxon>
        <taxon>Kitasatosporales</taxon>
        <taxon>Streptomycetaceae</taxon>
        <taxon>Streptomyces</taxon>
    </lineage>
</organism>
<feature type="region of interest" description="Disordered" evidence="1">
    <location>
        <begin position="178"/>
        <end position="211"/>
    </location>
</feature>
<feature type="compositionally biased region" description="Low complexity" evidence="1">
    <location>
        <begin position="178"/>
        <end position="195"/>
    </location>
</feature>
<feature type="non-terminal residue" evidence="3">
    <location>
        <position position="211"/>
    </location>
</feature>
<proteinExistence type="predicted"/>
<feature type="signal peptide" evidence="2">
    <location>
        <begin position="1"/>
        <end position="32"/>
    </location>
</feature>
<dbReference type="eggNOG" id="ENOG5032ZZ6">
    <property type="taxonomic scope" value="Bacteria"/>
</dbReference>
<keyword evidence="2" id="KW-0732">Signal</keyword>
<gene>
    <name evidence="3" type="ORF">SCLAV_3223</name>
</gene>
<keyword evidence="4" id="KW-1185">Reference proteome</keyword>
<keyword evidence="3" id="KW-0449">Lipoprotein</keyword>
<dbReference type="Proteomes" id="UP000002357">
    <property type="component" value="Chromosome"/>
</dbReference>
<dbReference type="EMBL" id="CM000913">
    <property type="protein sequence ID" value="EFG08294.1"/>
    <property type="molecule type" value="Genomic_DNA"/>
</dbReference>
<evidence type="ECO:0000313" key="4">
    <source>
        <dbReference type="Proteomes" id="UP000002357"/>
    </source>
</evidence>
<evidence type="ECO:0000256" key="2">
    <source>
        <dbReference type="SAM" id="SignalP"/>
    </source>
</evidence>
<feature type="chain" id="PRO_5039417795" evidence="2">
    <location>
        <begin position="33"/>
        <end position="211"/>
    </location>
</feature>